<dbReference type="InterPro" id="IPR002397">
    <property type="entry name" value="Cyt_P450_B"/>
</dbReference>
<evidence type="ECO:0000313" key="2">
    <source>
        <dbReference type="EMBL" id="KYF52395.1"/>
    </source>
</evidence>
<dbReference type="GO" id="GO:0004497">
    <property type="term" value="F:monooxygenase activity"/>
    <property type="evidence" value="ECO:0007669"/>
    <property type="project" value="InterPro"/>
</dbReference>
<dbReference type="GO" id="GO:0020037">
    <property type="term" value="F:heme binding"/>
    <property type="evidence" value="ECO:0007669"/>
    <property type="project" value="InterPro"/>
</dbReference>
<dbReference type="InterPro" id="IPR017972">
    <property type="entry name" value="Cyt_P450_CS"/>
</dbReference>
<dbReference type="SUPFAM" id="SSF48264">
    <property type="entry name" value="Cytochrome P450"/>
    <property type="match status" value="1"/>
</dbReference>
<dbReference type="PANTHER" id="PTHR46696">
    <property type="entry name" value="P450, PUTATIVE (EUROFUNG)-RELATED"/>
    <property type="match status" value="1"/>
</dbReference>
<organism evidence="2 3">
    <name type="scientific">Sorangium cellulosum</name>
    <name type="common">Polyangium cellulosum</name>
    <dbReference type="NCBI Taxonomy" id="56"/>
    <lineage>
        <taxon>Bacteria</taxon>
        <taxon>Pseudomonadati</taxon>
        <taxon>Myxococcota</taxon>
        <taxon>Polyangia</taxon>
        <taxon>Polyangiales</taxon>
        <taxon>Polyangiaceae</taxon>
        <taxon>Sorangium</taxon>
    </lineage>
</organism>
<proteinExistence type="inferred from homology"/>
<comment type="caution">
    <text evidence="2">The sequence shown here is derived from an EMBL/GenBank/DDBJ whole genome shotgun (WGS) entry which is preliminary data.</text>
</comment>
<dbReference type="EMBL" id="JELY01002480">
    <property type="protein sequence ID" value="KYF52395.1"/>
    <property type="molecule type" value="Genomic_DNA"/>
</dbReference>
<dbReference type="PRINTS" id="PR00359">
    <property type="entry name" value="BP450"/>
</dbReference>
<evidence type="ECO:0000313" key="3">
    <source>
        <dbReference type="Proteomes" id="UP000075420"/>
    </source>
</evidence>
<dbReference type="Gene3D" id="1.10.630.10">
    <property type="entry name" value="Cytochrome P450"/>
    <property type="match status" value="1"/>
</dbReference>
<dbReference type="PROSITE" id="PS00086">
    <property type="entry name" value="CYTOCHROME_P450"/>
    <property type="match status" value="1"/>
</dbReference>
<protein>
    <recommendedName>
        <fullName evidence="4">Cytochrome P450</fullName>
    </recommendedName>
</protein>
<gene>
    <name evidence="2" type="ORF">BE08_20620</name>
</gene>
<accession>A0A150P9K8</accession>
<reference evidence="2 3" key="1">
    <citation type="submission" date="2014-02" db="EMBL/GenBank/DDBJ databases">
        <title>The small core and large imbalanced accessory genome model reveals a collaborative survival strategy of Sorangium cellulosum strains in nature.</title>
        <authorList>
            <person name="Han K."/>
            <person name="Peng R."/>
            <person name="Blom J."/>
            <person name="Li Y.-Z."/>
        </authorList>
    </citation>
    <scope>NUCLEOTIDE SEQUENCE [LARGE SCALE GENOMIC DNA]</scope>
    <source>
        <strain evidence="2 3">So0157-25</strain>
    </source>
</reference>
<dbReference type="AlphaFoldDB" id="A0A150P9K8"/>
<dbReference type="PANTHER" id="PTHR46696:SF1">
    <property type="entry name" value="CYTOCHROME P450 YJIB-RELATED"/>
    <property type="match status" value="1"/>
</dbReference>
<dbReference type="GO" id="GO:0016705">
    <property type="term" value="F:oxidoreductase activity, acting on paired donors, with incorporation or reduction of molecular oxygen"/>
    <property type="evidence" value="ECO:0007669"/>
    <property type="project" value="InterPro"/>
</dbReference>
<evidence type="ECO:0008006" key="4">
    <source>
        <dbReference type="Google" id="ProtNLM"/>
    </source>
</evidence>
<comment type="similarity">
    <text evidence="1">Belongs to the cytochrome P450 family.</text>
</comment>
<dbReference type="InterPro" id="IPR036396">
    <property type="entry name" value="Cyt_P450_sf"/>
</dbReference>
<name>A0A150P9K8_SORCE</name>
<dbReference type="Proteomes" id="UP000075420">
    <property type="component" value="Unassembled WGS sequence"/>
</dbReference>
<evidence type="ECO:0000256" key="1">
    <source>
        <dbReference type="ARBA" id="ARBA00010617"/>
    </source>
</evidence>
<sequence>MVMAMPSTALRADAVYPRASAFDLRRSAIAGIAFGGGAHYCIGVALGRLEGRLAIEALLGRFSGMELAGAAFFASRPSFRKMTSLHVRPSPLTR</sequence>
<dbReference type="GO" id="GO:0005506">
    <property type="term" value="F:iron ion binding"/>
    <property type="evidence" value="ECO:0007669"/>
    <property type="project" value="InterPro"/>
</dbReference>